<dbReference type="InterPro" id="IPR046357">
    <property type="entry name" value="PPIase_dom_sf"/>
</dbReference>
<dbReference type="Pfam" id="PF00254">
    <property type="entry name" value="FKBP_C"/>
    <property type="match status" value="1"/>
</dbReference>
<evidence type="ECO:0000256" key="10">
    <source>
        <dbReference type="RuleBase" id="RU003915"/>
    </source>
</evidence>
<evidence type="ECO:0000256" key="7">
    <source>
        <dbReference type="ARBA" id="ARBA00023235"/>
    </source>
</evidence>
<keyword evidence="13" id="KW-1185">Reference proteome</keyword>
<comment type="function">
    <text evidence="8">Also involved in hydrogenase metallocenter assembly, probably by participating in the nickel insertion step. This function in hydrogenase biosynthesis requires chaperone activity and the presence of the metal-binding domain, but not PPIase activity.</text>
</comment>
<evidence type="ECO:0000256" key="9">
    <source>
        <dbReference type="PROSITE-ProRule" id="PRU00277"/>
    </source>
</evidence>
<dbReference type="RefSeq" id="WP_002637105.1">
    <property type="nucleotide sequence ID" value="NZ_CP012109.1"/>
</dbReference>
<organism evidence="12 13">
    <name type="scientific">Pseudomyxococcus hansupus</name>
    <dbReference type="NCBI Taxonomy" id="1297742"/>
    <lineage>
        <taxon>Bacteria</taxon>
        <taxon>Pseudomonadati</taxon>
        <taxon>Myxococcota</taxon>
        <taxon>Myxococcia</taxon>
        <taxon>Myxococcales</taxon>
        <taxon>Cystobacterineae</taxon>
        <taxon>Myxococcaceae</taxon>
        <taxon>Pseudomyxococcus</taxon>
    </lineage>
</organism>
<comment type="subcellular location">
    <subcellularLocation>
        <location evidence="2">Cytoplasm</location>
    </subcellularLocation>
</comment>
<dbReference type="GO" id="GO:0005737">
    <property type="term" value="C:cytoplasm"/>
    <property type="evidence" value="ECO:0007669"/>
    <property type="project" value="UniProtKB-SubCell"/>
</dbReference>
<dbReference type="Gene3D" id="3.10.50.40">
    <property type="match status" value="1"/>
</dbReference>
<keyword evidence="6" id="KW-0143">Chaperone</keyword>
<dbReference type="AlphaFoldDB" id="A0A0H4WY38"/>
<dbReference type="PANTHER" id="PTHR47861">
    <property type="entry name" value="FKBP-TYPE PEPTIDYL-PROLYL CIS-TRANS ISOMERASE SLYD"/>
    <property type="match status" value="1"/>
</dbReference>
<sequence>MRVAKDSVVSLEYKLHLGDGQVIDQSAPEQSLSYLHGHRQIVPGLEGALEGMGQGDSKQVVVAPGQGYGEHDPAGVRTVPRNMLPPGMNPQAGQTLMAQTDQGDIPLRIQEVRDDGIVVDLNHPLAGKTLHFDVTVKDVRAATQEELTHGHVHGPGGHEHG</sequence>
<dbReference type="PROSITE" id="PS50059">
    <property type="entry name" value="FKBP_PPIASE"/>
    <property type="match status" value="1"/>
</dbReference>
<evidence type="ECO:0000313" key="12">
    <source>
        <dbReference type="EMBL" id="AKQ67724.1"/>
    </source>
</evidence>
<evidence type="ECO:0000256" key="2">
    <source>
        <dbReference type="ARBA" id="ARBA00004496"/>
    </source>
</evidence>
<dbReference type="Proteomes" id="UP000009026">
    <property type="component" value="Chromosome"/>
</dbReference>
<protein>
    <recommendedName>
        <fullName evidence="10">Peptidyl-prolyl cis-trans isomerase</fullName>
        <ecNumber evidence="10">5.2.1.8</ecNumber>
    </recommendedName>
</protein>
<keyword evidence="7 9" id="KW-0413">Isomerase</keyword>
<comment type="catalytic activity">
    <reaction evidence="1 9 10">
        <text>[protein]-peptidylproline (omega=180) = [protein]-peptidylproline (omega=0)</text>
        <dbReference type="Rhea" id="RHEA:16237"/>
        <dbReference type="Rhea" id="RHEA-COMP:10747"/>
        <dbReference type="Rhea" id="RHEA-COMP:10748"/>
        <dbReference type="ChEBI" id="CHEBI:83833"/>
        <dbReference type="ChEBI" id="CHEBI:83834"/>
        <dbReference type="EC" id="5.2.1.8"/>
    </reaction>
</comment>
<dbReference type="OrthoDB" id="9808891at2"/>
<evidence type="ECO:0000256" key="1">
    <source>
        <dbReference type="ARBA" id="ARBA00000971"/>
    </source>
</evidence>
<dbReference type="STRING" id="1297742.A176_004636"/>
<evidence type="ECO:0000256" key="6">
    <source>
        <dbReference type="ARBA" id="ARBA00023186"/>
    </source>
</evidence>
<reference evidence="12 13" key="1">
    <citation type="journal article" date="2016" name="PLoS ONE">
        <title>Complete Genome Sequence and Comparative Genomics of a Novel Myxobacterium Myxococcus hansupus.</title>
        <authorList>
            <person name="Sharma G."/>
            <person name="Narwani T."/>
            <person name="Subramanian S."/>
        </authorList>
    </citation>
    <scope>NUCLEOTIDE SEQUENCE [LARGE SCALE GENOMIC DNA]</scope>
    <source>
        <strain evidence="13">mixupus</strain>
    </source>
</reference>
<evidence type="ECO:0000256" key="4">
    <source>
        <dbReference type="ARBA" id="ARBA00022490"/>
    </source>
</evidence>
<dbReference type="GO" id="GO:0042026">
    <property type="term" value="P:protein refolding"/>
    <property type="evidence" value="ECO:0007669"/>
    <property type="project" value="UniProtKB-ARBA"/>
</dbReference>
<dbReference type="KEGG" id="mym:A176_004636"/>
<evidence type="ECO:0000313" key="13">
    <source>
        <dbReference type="Proteomes" id="UP000009026"/>
    </source>
</evidence>
<dbReference type="PATRIC" id="fig|1297742.4.peg.4681"/>
<evidence type="ECO:0000259" key="11">
    <source>
        <dbReference type="PROSITE" id="PS50059"/>
    </source>
</evidence>
<dbReference type="InterPro" id="IPR001179">
    <property type="entry name" value="PPIase_FKBP_dom"/>
</dbReference>
<keyword evidence="4" id="KW-0963">Cytoplasm</keyword>
<feature type="domain" description="PPIase FKBP-type" evidence="11">
    <location>
        <begin position="6"/>
        <end position="86"/>
    </location>
</feature>
<dbReference type="SUPFAM" id="SSF54534">
    <property type="entry name" value="FKBP-like"/>
    <property type="match status" value="1"/>
</dbReference>
<gene>
    <name evidence="12" type="ORF">A176_004636</name>
</gene>
<keyword evidence="5 9" id="KW-0697">Rotamase</keyword>
<accession>A0A0H4WY38</accession>
<dbReference type="PANTHER" id="PTHR47861:SF3">
    <property type="entry name" value="FKBP-TYPE PEPTIDYL-PROLYL CIS-TRANS ISOMERASE SLYD"/>
    <property type="match status" value="1"/>
</dbReference>
<dbReference type="eggNOG" id="COG1047">
    <property type="taxonomic scope" value="Bacteria"/>
</dbReference>
<evidence type="ECO:0000256" key="3">
    <source>
        <dbReference type="ARBA" id="ARBA00006577"/>
    </source>
</evidence>
<comment type="similarity">
    <text evidence="3 10">Belongs to the FKBP-type PPIase family.</text>
</comment>
<proteinExistence type="inferred from homology"/>
<name>A0A0H4WY38_9BACT</name>
<dbReference type="GO" id="GO:0003755">
    <property type="term" value="F:peptidyl-prolyl cis-trans isomerase activity"/>
    <property type="evidence" value="ECO:0007669"/>
    <property type="project" value="UniProtKB-UniRule"/>
</dbReference>
<evidence type="ECO:0000256" key="5">
    <source>
        <dbReference type="ARBA" id="ARBA00023110"/>
    </source>
</evidence>
<dbReference type="EMBL" id="CP012109">
    <property type="protein sequence ID" value="AKQ67724.1"/>
    <property type="molecule type" value="Genomic_DNA"/>
</dbReference>
<dbReference type="EC" id="5.2.1.8" evidence="10"/>
<evidence type="ECO:0000256" key="8">
    <source>
        <dbReference type="ARBA" id="ARBA00037071"/>
    </source>
</evidence>